<protein>
    <recommendedName>
        <fullName evidence="5">CDP-diacylglycerol--glycerol-3-phosphate 3-phosphatidyltransferase</fullName>
        <ecNumber evidence="4">2.7.8.5</ecNumber>
    </recommendedName>
</protein>
<dbReference type="KEGG" id="vin:AKJ08_0915"/>
<evidence type="ECO:0000256" key="2">
    <source>
        <dbReference type="ARBA" id="ARBA00005042"/>
    </source>
</evidence>
<keyword evidence="12" id="KW-0594">Phospholipid biosynthesis</keyword>
<dbReference type="InterPro" id="IPR048254">
    <property type="entry name" value="CDP_ALCOHOL_P_TRANSF_CS"/>
</dbReference>
<evidence type="ECO:0000256" key="15">
    <source>
        <dbReference type="RuleBase" id="RU003750"/>
    </source>
</evidence>
<evidence type="ECO:0000256" key="6">
    <source>
        <dbReference type="ARBA" id="ARBA00022516"/>
    </source>
</evidence>
<evidence type="ECO:0000256" key="8">
    <source>
        <dbReference type="ARBA" id="ARBA00022692"/>
    </source>
</evidence>
<dbReference type="GO" id="GO:0046474">
    <property type="term" value="P:glycerophospholipid biosynthetic process"/>
    <property type="evidence" value="ECO:0007669"/>
    <property type="project" value="TreeGrafter"/>
</dbReference>
<dbReference type="GO" id="GO:0008444">
    <property type="term" value="F:CDP-diacylglycerol-glycerol-3-phosphate 3-phosphatidyltransferase activity"/>
    <property type="evidence" value="ECO:0007669"/>
    <property type="project" value="UniProtKB-EC"/>
</dbReference>
<evidence type="ECO:0000256" key="16">
    <source>
        <dbReference type="SAM" id="Phobius"/>
    </source>
</evidence>
<evidence type="ECO:0000256" key="3">
    <source>
        <dbReference type="ARBA" id="ARBA00010441"/>
    </source>
</evidence>
<comment type="similarity">
    <text evidence="3 15">Belongs to the CDP-alcohol phosphatidyltransferase class-I family.</text>
</comment>
<dbReference type="PANTHER" id="PTHR14269:SF11">
    <property type="entry name" value="CDP-DIACYLGLYCEROL--GLYCEROL-3-PHOSPHATE 3-PHOSPHATIDYLTRANSFERASE"/>
    <property type="match status" value="1"/>
</dbReference>
<dbReference type="STRING" id="1391653.AKJ08_0915"/>
<keyword evidence="6" id="KW-0444">Lipid biosynthesis</keyword>
<evidence type="ECO:0000256" key="14">
    <source>
        <dbReference type="ARBA" id="ARBA00048586"/>
    </source>
</evidence>
<evidence type="ECO:0000256" key="13">
    <source>
        <dbReference type="ARBA" id="ARBA00023264"/>
    </source>
</evidence>
<gene>
    <name evidence="17" type="ORF">AKJ08_0915</name>
</gene>
<dbReference type="Pfam" id="PF01066">
    <property type="entry name" value="CDP-OH_P_transf"/>
    <property type="match status" value="1"/>
</dbReference>
<evidence type="ECO:0000256" key="11">
    <source>
        <dbReference type="ARBA" id="ARBA00023136"/>
    </source>
</evidence>
<dbReference type="Proteomes" id="UP000055590">
    <property type="component" value="Chromosome"/>
</dbReference>
<keyword evidence="9 16" id="KW-1133">Transmembrane helix</keyword>
<dbReference type="EMBL" id="CP012332">
    <property type="protein sequence ID" value="AKU90528.1"/>
    <property type="molecule type" value="Genomic_DNA"/>
</dbReference>
<name>A0A0K1PAG4_9BACT</name>
<dbReference type="EC" id="2.7.8.5" evidence="4"/>
<dbReference type="InterPro" id="IPR004570">
    <property type="entry name" value="Phosphatidylglycerol_P_synth"/>
</dbReference>
<keyword evidence="8 16" id="KW-0812">Transmembrane</keyword>
<evidence type="ECO:0000256" key="10">
    <source>
        <dbReference type="ARBA" id="ARBA00023098"/>
    </source>
</evidence>
<feature type="transmembrane region" description="Helical" evidence="16">
    <location>
        <begin position="146"/>
        <end position="170"/>
    </location>
</feature>
<dbReference type="PROSITE" id="PS00379">
    <property type="entry name" value="CDP_ALCOHOL_P_TRANSF"/>
    <property type="match status" value="1"/>
</dbReference>
<comment type="catalytic activity">
    <reaction evidence="14">
        <text>a CDP-1,2-diacyl-sn-glycerol + sn-glycerol 3-phosphate = a 1,2-diacyl-sn-glycero-3-phospho-(1'-sn-glycero-3'-phosphate) + CMP + H(+)</text>
        <dbReference type="Rhea" id="RHEA:12593"/>
        <dbReference type="ChEBI" id="CHEBI:15378"/>
        <dbReference type="ChEBI" id="CHEBI:57597"/>
        <dbReference type="ChEBI" id="CHEBI:58332"/>
        <dbReference type="ChEBI" id="CHEBI:60110"/>
        <dbReference type="ChEBI" id="CHEBI:60377"/>
        <dbReference type="EC" id="2.7.8.5"/>
    </reaction>
</comment>
<evidence type="ECO:0000313" key="17">
    <source>
        <dbReference type="EMBL" id="AKU90528.1"/>
    </source>
</evidence>
<comment type="subcellular location">
    <subcellularLocation>
        <location evidence="1">Membrane</location>
        <topology evidence="1">Multi-pass membrane protein</topology>
    </subcellularLocation>
</comment>
<accession>A0A0K1PAG4</accession>
<keyword evidence="11 16" id="KW-0472">Membrane</keyword>
<organism evidence="17 18">
    <name type="scientific">Vulgatibacter incomptus</name>
    <dbReference type="NCBI Taxonomy" id="1391653"/>
    <lineage>
        <taxon>Bacteria</taxon>
        <taxon>Pseudomonadati</taxon>
        <taxon>Myxococcota</taxon>
        <taxon>Myxococcia</taxon>
        <taxon>Myxococcales</taxon>
        <taxon>Cystobacterineae</taxon>
        <taxon>Vulgatibacteraceae</taxon>
        <taxon>Vulgatibacter</taxon>
    </lineage>
</organism>
<dbReference type="Gene3D" id="1.20.120.1760">
    <property type="match status" value="1"/>
</dbReference>
<comment type="pathway">
    <text evidence="2">Phospholipid metabolism; phosphatidylglycerol biosynthesis; phosphatidylglycerol from CDP-diacylglycerol: step 1/2.</text>
</comment>
<dbReference type="PIRSF" id="PIRSF000847">
    <property type="entry name" value="Phos_ph_gly_syn"/>
    <property type="match status" value="1"/>
</dbReference>
<evidence type="ECO:0000256" key="7">
    <source>
        <dbReference type="ARBA" id="ARBA00022679"/>
    </source>
</evidence>
<feature type="transmembrane region" description="Helical" evidence="16">
    <location>
        <begin position="122"/>
        <end position="140"/>
    </location>
</feature>
<evidence type="ECO:0000256" key="4">
    <source>
        <dbReference type="ARBA" id="ARBA00013170"/>
    </source>
</evidence>
<keyword evidence="13" id="KW-1208">Phospholipid metabolism</keyword>
<dbReference type="OrthoDB" id="9796672at2"/>
<keyword evidence="18" id="KW-1185">Reference proteome</keyword>
<proteinExistence type="inferred from homology"/>
<evidence type="ECO:0000256" key="1">
    <source>
        <dbReference type="ARBA" id="ARBA00004141"/>
    </source>
</evidence>
<keyword evidence="7 15" id="KW-0808">Transferase</keyword>
<dbReference type="InterPro" id="IPR000462">
    <property type="entry name" value="CDP-OH_P_trans"/>
</dbReference>
<sequence length="186" mass="19884">MNLPNSITLARIALVPIFAWLLLSGRPVAALAAFVVAAVSDGLDGLVARVLDQRTELGAILDPIADKFLALTALVLLVSAESLPIWLLVAALLRDGVVFGTGLTSKLRRRAIRPEPTRISKYATFFLMAAITLGLVARSTAHGTAIFPYLMAVAVVAAECLVVASAQYGIRWRALVLRRPTGQRGR</sequence>
<evidence type="ECO:0000256" key="9">
    <source>
        <dbReference type="ARBA" id="ARBA00022989"/>
    </source>
</evidence>
<dbReference type="InterPro" id="IPR043130">
    <property type="entry name" value="CDP-OH_PTrfase_TM_dom"/>
</dbReference>
<dbReference type="PATRIC" id="fig|1391653.3.peg.938"/>
<dbReference type="InterPro" id="IPR050324">
    <property type="entry name" value="CDP-alcohol_PTase-I"/>
</dbReference>
<evidence type="ECO:0000256" key="12">
    <source>
        <dbReference type="ARBA" id="ARBA00023209"/>
    </source>
</evidence>
<dbReference type="AlphaFoldDB" id="A0A0K1PAG4"/>
<keyword evidence="10" id="KW-0443">Lipid metabolism</keyword>
<evidence type="ECO:0000313" key="18">
    <source>
        <dbReference type="Proteomes" id="UP000055590"/>
    </source>
</evidence>
<dbReference type="RefSeq" id="WP_050724969.1">
    <property type="nucleotide sequence ID" value="NZ_CP012332.1"/>
</dbReference>
<dbReference type="GO" id="GO:0016020">
    <property type="term" value="C:membrane"/>
    <property type="evidence" value="ECO:0007669"/>
    <property type="project" value="UniProtKB-SubCell"/>
</dbReference>
<dbReference type="PANTHER" id="PTHR14269">
    <property type="entry name" value="CDP-DIACYLGLYCEROL--GLYCEROL-3-PHOSPHATE 3-PHOSPHATIDYLTRANSFERASE-RELATED"/>
    <property type="match status" value="1"/>
</dbReference>
<reference evidence="17 18" key="1">
    <citation type="submission" date="2015-08" db="EMBL/GenBank/DDBJ databases">
        <authorList>
            <person name="Babu N.S."/>
            <person name="Beckwith C.J."/>
            <person name="Beseler K.G."/>
            <person name="Brison A."/>
            <person name="Carone J.V."/>
            <person name="Caskin T.P."/>
            <person name="Diamond M."/>
            <person name="Durham M.E."/>
            <person name="Foxe J.M."/>
            <person name="Go M."/>
            <person name="Henderson B.A."/>
            <person name="Jones I.B."/>
            <person name="McGettigan J.A."/>
            <person name="Micheletti S.J."/>
            <person name="Nasrallah M.E."/>
            <person name="Ortiz D."/>
            <person name="Piller C.R."/>
            <person name="Privatt S.R."/>
            <person name="Schneider S.L."/>
            <person name="Sharp S."/>
            <person name="Smith T.C."/>
            <person name="Stanton J.D."/>
            <person name="Ullery H.E."/>
            <person name="Wilson R.J."/>
            <person name="Serrano M.G."/>
            <person name="Buck G."/>
            <person name="Lee V."/>
            <person name="Wang Y."/>
            <person name="Carvalho R."/>
            <person name="Voegtly L."/>
            <person name="Shi R."/>
            <person name="Duckworth R."/>
            <person name="Johnson A."/>
            <person name="Loviza R."/>
            <person name="Walstead R."/>
            <person name="Shah Z."/>
            <person name="Kiflezghi M."/>
            <person name="Wade K."/>
            <person name="Ball S.L."/>
            <person name="Bradley K.W."/>
            <person name="Asai D.J."/>
            <person name="Bowman C.A."/>
            <person name="Russell D.A."/>
            <person name="Pope W.H."/>
            <person name="Jacobs-Sera D."/>
            <person name="Hendrix R.W."/>
            <person name="Hatfull G.F."/>
        </authorList>
    </citation>
    <scope>NUCLEOTIDE SEQUENCE [LARGE SCALE GENOMIC DNA]</scope>
    <source>
        <strain evidence="17 18">DSM 27710</strain>
    </source>
</reference>
<evidence type="ECO:0000256" key="5">
    <source>
        <dbReference type="ARBA" id="ARBA00014944"/>
    </source>
</evidence>